<feature type="region of interest" description="Disordered" evidence="1">
    <location>
        <begin position="189"/>
        <end position="218"/>
    </location>
</feature>
<comment type="caution">
    <text evidence="3">The sequence shown here is derived from an EMBL/GenBank/DDBJ whole genome shotgun (WGS) entry which is preliminary data.</text>
</comment>
<accession>A0ABP0JWM4</accession>
<dbReference type="EMBL" id="CAXAMN010006703">
    <property type="protein sequence ID" value="CAK9018881.1"/>
    <property type="molecule type" value="Genomic_DNA"/>
</dbReference>
<dbReference type="Proteomes" id="UP001642484">
    <property type="component" value="Unassembled WGS sequence"/>
</dbReference>
<protein>
    <submittedName>
        <fullName evidence="3">Uncharacterized protein</fullName>
    </submittedName>
</protein>
<feature type="region of interest" description="Disordered" evidence="1">
    <location>
        <begin position="474"/>
        <end position="497"/>
    </location>
</feature>
<organism evidence="3 4">
    <name type="scientific">Durusdinium trenchii</name>
    <dbReference type="NCBI Taxonomy" id="1381693"/>
    <lineage>
        <taxon>Eukaryota</taxon>
        <taxon>Sar</taxon>
        <taxon>Alveolata</taxon>
        <taxon>Dinophyceae</taxon>
        <taxon>Suessiales</taxon>
        <taxon>Symbiodiniaceae</taxon>
        <taxon>Durusdinium</taxon>
    </lineage>
</organism>
<feature type="region of interest" description="Disordered" evidence="1">
    <location>
        <begin position="246"/>
        <end position="281"/>
    </location>
</feature>
<name>A0ABP0JWM4_9DINO</name>
<gene>
    <name evidence="2" type="ORF">CCMP2556_LOCUS13435</name>
    <name evidence="3" type="ORF">CCMP2556_LOCUS13453</name>
</gene>
<evidence type="ECO:0000313" key="3">
    <source>
        <dbReference type="EMBL" id="CAK9018881.1"/>
    </source>
</evidence>
<dbReference type="EMBL" id="CAXAMN010006692">
    <property type="protein sequence ID" value="CAK9018841.1"/>
    <property type="molecule type" value="Genomic_DNA"/>
</dbReference>
<keyword evidence="4" id="KW-1185">Reference proteome</keyword>
<feature type="compositionally biased region" description="Polar residues" evidence="1">
    <location>
        <begin position="197"/>
        <end position="214"/>
    </location>
</feature>
<reference evidence="3 4" key="1">
    <citation type="submission" date="2024-02" db="EMBL/GenBank/DDBJ databases">
        <authorList>
            <person name="Chen Y."/>
            <person name="Shah S."/>
            <person name="Dougan E. K."/>
            <person name="Thang M."/>
            <person name="Chan C."/>
        </authorList>
    </citation>
    <scope>NUCLEOTIDE SEQUENCE [LARGE SCALE GENOMIC DNA]</scope>
</reference>
<feature type="compositionally biased region" description="Basic residues" evidence="1">
    <location>
        <begin position="487"/>
        <end position="497"/>
    </location>
</feature>
<feature type="compositionally biased region" description="Basic and acidic residues" evidence="1">
    <location>
        <begin position="271"/>
        <end position="281"/>
    </location>
</feature>
<evidence type="ECO:0000313" key="2">
    <source>
        <dbReference type="EMBL" id="CAK9018841.1"/>
    </source>
</evidence>
<proteinExistence type="predicted"/>
<evidence type="ECO:0000313" key="4">
    <source>
        <dbReference type="Proteomes" id="UP001642484"/>
    </source>
</evidence>
<sequence>MSDNVSLAKANAIVATATSTTCGICDEEISEADKAQIALKKLASGYCLADSYALRAFQQCCKAQKTESQMDRLRDENKELWKGTVLAFREQRRTGRGTNFDVLKHLETVKKAFVQDNDDVWRPLIFAAYVKHYMNLPQPFTLTEAQATAQWHSDLRNPQIKKSEKKYFNPKSRQDEVLTRVHVQVDEVEHRRETIERSQQITKESTSKSASQSKELVERLEKKPMDVKAFKAGEIDLTLEIDDELGLPSSFGRGRRNTKGSAAASGANPKARPDSGKKPPKIENMEVIATSKANVLMVSLESVQKALRSQIEAASTVFDAAGCSVQKKTHELIARGVREEDISQSIVKGTDPYNLGGTSKSVYKCAFQFEKRVKLAKLLIGDIPLDLDTSYEKELKSAGFFPEGFAEIAVPCHLLMDLKVYLLEDEHTRAGIDEQAKKVRLMLTGFRTMTSALKKGCSDMTSALNTVKAAAALQDKQSQDGTGTTKPKAKAKAKTRAAKLPTYASTSDPSVIKIHRLLVKQNEIARASSFEALKTARDGDEPFILRRGKNIYKLVWKDDTVRTLVTAQVDDFKAKWPKSNQKVQCNLIPPGVQHEENPELSTAQQDVLALVPGDSDWPFIPEEAVSGPHLTIQLIKGDKDSKKREDVLYDFFSSCFLAGQRRDFIHHGAELSGLGSVKVQLEGSRIICMALATEIASYLQSHGENTEDEITMAKCSSWLLRIESGSIPKVTEMPSLCAGSVKPGDVLYTPPGYLIVDKVVNEDAVSVRLSSWRRHMFLVCFYDLIRVILFAGSPVGGFC</sequence>
<evidence type="ECO:0000256" key="1">
    <source>
        <dbReference type="SAM" id="MobiDB-lite"/>
    </source>
</evidence>